<gene>
    <name evidence="6" type="primary">LOC108883577</name>
</gene>
<evidence type="ECO:0000313" key="6">
    <source>
        <dbReference type="RefSeq" id="XP_018532417.1"/>
    </source>
</evidence>
<comment type="subcellular location">
    <subcellularLocation>
        <location evidence="1">Nucleus</location>
    </subcellularLocation>
</comment>
<feature type="compositionally biased region" description="Low complexity" evidence="3">
    <location>
        <begin position="243"/>
        <end position="256"/>
    </location>
</feature>
<reference evidence="6" key="1">
    <citation type="submission" date="2025-08" db="UniProtKB">
        <authorList>
            <consortium name="RefSeq"/>
        </authorList>
    </citation>
    <scope>IDENTIFICATION</scope>
    <source>
        <tissue evidence="6">Brain</tissue>
    </source>
</reference>
<dbReference type="GeneID" id="108883577"/>
<evidence type="ECO:0000256" key="2">
    <source>
        <dbReference type="ARBA" id="ARBA00023242"/>
    </source>
</evidence>
<evidence type="ECO:0000313" key="5">
    <source>
        <dbReference type="Proteomes" id="UP000694890"/>
    </source>
</evidence>
<dbReference type="RefSeq" id="XP_018532417.1">
    <property type="nucleotide sequence ID" value="XM_018676901.2"/>
</dbReference>
<evidence type="ECO:0000256" key="1">
    <source>
        <dbReference type="ARBA" id="ARBA00004123"/>
    </source>
</evidence>
<dbReference type="PANTHER" id="PTHR23010:SF1">
    <property type="entry name" value="MIDNOLIN"/>
    <property type="match status" value="1"/>
</dbReference>
<protein>
    <submittedName>
        <fullName evidence="6">Midnolin</fullName>
    </submittedName>
</protein>
<dbReference type="PANTHER" id="PTHR23010">
    <property type="entry name" value="MIDNOLIN"/>
    <property type="match status" value="1"/>
</dbReference>
<dbReference type="InterPro" id="IPR039336">
    <property type="entry name" value="Midnolin"/>
</dbReference>
<feature type="region of interest" description="Disordered" evidence="3">
    <location>
        <begin position="171"/>
        <end position="298"/>
    </location>
</feature>
<dbReference type="SUPFAM" id="SSF54236">
    <property type="entry name" value="Ubiquitin-like"/>
    <property type="match status" value="1"/>
</dbReference>
<feature type="compositionally biased region" description="Low complexity" evidence="3">
    <location>
        <begin position="205"/>
        <end position="231"/>
    </location>
</feature>
<dbReference type="InterPro" id="IPR029071">
    <property type="entry name" value="Ubiquitin-like_domsf"/>
</dbReference>
<dbReference type="InterPro" id="IPR000626">
    <property type="entry name" value="Ubiquitin-like_dom"/>
</dbReference>
<dbReference type="PROSITE" id="PS50053">
    <property type="entry name" value="UBIQUITIN_2"/>
    <property type="match status" value="1"/>
</dbReference>
<dbReference type="AlphaFoldDB" id="A0AAJ7LUF8"/>
<sequence>MEQHQQQQQQQQRGLCSFTSAWSAGCGVAVSTGQSTMRLSITSTTGSPVELTVPRGETVEGLRTRISQRLRLQTDKIVLLHKDRQLTAGKLLDVGVTDGSKLTLVPVIEAGLVCSTARAERTMMDVLESLTEVQISDFLSGRSPLNINLGIGAHTMYVQLQLSAQDVKELQQDGDMRVQSSSELQAGPPTAGSTSHPGTSASARSSTNIAGSSTSSASQSSSPAPDPADSTVYTQRPRTTFNSTAPTPHSSTTVPTVNCRHHSSLPQSCRSIHTSPPVHSTASLPSGRPHPSCPLQAATPVCTPAPTGYSPGPPSPVPASTFEKTNAHASSTAELCKQPGAVIESFVSHSPGVFSGTFSGTLAPHGQSSISHPRRGIAVILQILNDLLRAACPHQGAPPAVPQHCCPALNPPVSPVLTAEEPSKARSKPLVTQTVEHFSRASGGERHPLCSSTEEDQTLHCKLEHLQFLMHQRRLRRRTRRNSHLLQRSHPYQHHPHRP</sequence>
<dbReference type="KEGG" id="lcf:108883577"/>
<feature type="domain" description="Ubiquitin-like" evidence="4">
    <location>
        <begin position="37"/>
        <end position="111"/>
    </location>
</feature>
<organism evidence="5 6">
    <name type="scientific">Lates calcarifer</name>
    <name type="common">Barramundi</name>
    <name type="synonym">Holocentrus calcarifer</name>
    <dbReference type="NCBI Taxonomy" id="8187"/>
    <lineage>
        <taxon>Eukaryota</taxon>
        <taxon>Metazoa</taxon>
        <taxon>Chordata</taxon>
        <taxon>Craniata</taxon>
        <taxon>Vertebrata</taxon>
        <taxon>Euteleostomi</taxon>
        <taxon>Actinopterygii</taxon>
        <taxon>Neopterygii</taxon>
        <taxon>Teleostei</taxon>
        <taxon>Neoteleostei</taxon>
        <taxon>Acanthomorphata</taxon>
        <taxon>Carangaria</taxon>
        <taxon>Carangaria incertae sedis</taxon>
        <taxon>Centropomidae</taxon>
        <taxon>Lates</taxon>
    </lineage>
</organism>
<dbReference type="SMART" id="SM00213">
    <property type="entry name" value="UBQ"/>
    <property type="match status" value="1"/>
</dbReference>
<feature type="compositionally biased region" description="Polar residues" evidence="3">
    <location>
        <begin position="264"/>
        <end position="284"/>
    </location>
</feature>
<feature type="compositionally biased region" description="Polar residues" evidence="3">
    <location>
        <begin position="191"/>
        <end position="204"/>
    </location>
</feature>
<keyword evidence="2" id="KW-0539">Nucleus</keyword>
<dbReference type="Proteomes" id="UP000694890">
    <property type="component" value="Linkage group LG4"/>
</dbReference>
<proteinExistence type="predicted"/>
<accession>A0AAJ7LUF8</accession>
<dbReference type="Gene3D" id="3.10.20.90">
    <property type="entry name" value="Phosphatidylinositol 3-kinase Catalytic Subunit, Chain A, domain 1"/>
    <property type="match status" value="1"/>
</dbReference>
<evidence type="ECO:0000256" key="3">
    <source>
        <dbReference type="SAM" id="MobiDB-lite"/>
    </source>
</evidence>
<dbReference type="Pfam" id="PF00240">
    <property type="entry name" value="ubiquitin"/>
    <property type="match status" value="1"/>
</dbReference>
<name>A0AAJ7LUF8_LATCA</name>
<feature type="compositionally biased region" description="Polar residues" evidence="3">
    <location>
        <begin position="232"/>
        <end position="242"/>
    </location>
</feature>
<dbReference type="GO" id="GO:0005634">
    <property type="term" value="C:nucleus"/>
    <property type="evidence" value="ECO:0007669"/>
    <property type="project" value="UniProtKB-SubCell"/>
</dbReference>
<evidence type="ECO:0000259" key="4">
    <source>
        <dbReference type="PROSITE" id="PS50053"/>
    </source>
</evidence>